<evidence type="ECO:0000313" key="2">
    <source>
        <dbReference type="Proteomes" id="UP001268542"/>
    </source>
</evidence>
<keyword evidence="1" id="KW-0378">Hydrolase</keyword>
<name>A0ABU3PSK9_9ACTN</name>
<keyword evidence="1" id="KW-0255">Endonuclease</keyword>
<organism evidence="1 2">
    <name type="scientific">Nocardioides imazamoxiresistens</name>
    <dbReference type="NCBI Taxonomy" id="3231893"/>
    <lineage>
        <taxon>Bacteria</taxon>
        <taxon>Bacillati</taxon>
        <taxon>Actinomycetota</taxon>
        <taxon>Actinomycetes</taxon>
        <taxon>Propionibacteriales</taxon>
        <taxon>Nocardioidaceae</taxon>
        <taxon>Nocardioides</taxon>
    </lineage>
</organism>
<protein>
    <submittedName>
        <fullName evidence="1">HNH endonuclease</fullName>
    </submittedName>
</protein>
<proteinExistence type="predicted"/>
<dbReference type="RefSeq" id="WP_315731488.1">
    <property type="nucleotide sequence ID" value="NZ_JAVYII010000001.1"/>
</dbReference>
<keyword evidence="2" id="KW-1185">Reference proteome</keyword>
<accession>A0ABU3PSK9</accession>
<dbReference type="Proteomes" id="UP001268542">
    <property type="component" value="Unassembled WGS sequence"/>
</dbReference>
<sequence>MEDQSNVSATGGPGTGRVRAEVIRAEGRRAAGGTPGMRAIERLDLRHPDGHSMSCAAPDPTGELATFEVLETIAGGGFAMGPGEPWMCPICLDPTASEREHVPQRALGGSAATFTCERCNNGLGSKVEVDLQHWFDHTLVGTTIEHDGPVPGYRHLSPLRYTVASDGRFGIFMDGELTDDAIRIIEAGEWSLRYRLPDERRYLLALLKHAYLAACLYLRGVPDTASVRAIRSDLIMARDRSRKDPLPVSKAARSLRVYRGARSNAGAPLALVAHVPGGGVDPEVCLSIAGAFAVSWPFDDVYPGRWYRNP</sequence>
<reference evidence="1 2" key="1">
    <citation type="submission" date="2023-08" db="EMBL/GenBank/DDBJ databases">
        <title>Nocardioides seae sp. nov., a bacterium isolated from a soil.</title>
        <authorList>
            <person name="Wang X."/>
        </authorList>
    </citation>
    <scope>NUCLEOTIDE SEQUENCE [LARGE SCALE GENOMIC DNA]</scope>
    <source>
        <strain evidence="1 2">YZH12</strain>
    </source>
</reference>
<dbReference type="GO" id="GO:0004519">
    <property type="term" value="F:endonuclease activity"/>
    <property type="evidence" value="ECO:0007669"/>
    <property type="project" value="UniProtKB-KW"/>
</dbReference>
<keyword evidence="1" id="KW-0540">Nuclease</keyword>
<evidence type="ECO:0000313" key="1">
    <source>
        <dbReference type="EMBL" id="MDT9592217.1"/>
    </source>
</evidence>
<dbReference type="EMBL" id="JAVYII010000001">
    <property type="protein sequence ID" value="MDT9592217.1"/>
    <property type="molecule type" value="Genomic_DNA"/>
</dbReference>
<gene>
    <name evidence="1" type="ORF">RDV89_04015</name>
</gene>
<comment type="caution">
    <text evidence="1">The sequence shown here is derived from an EMBL/GenBank/DDBJ whole genome shotgun (WGS) entry which is preliminary data.</text>
</comment>